<dbReference type="Gene3D" id="2.70.98.30">
    <property type="entry name" value="Golgi alpha-mannosidase II, domain 4"/>
    <property type="match status" value="1"/>
</dbReference>
<dbReference type="InterPro" id="IPR028995">
    <property type="entry name" value="Glyco_hydro_57/38_cen_sf"/>
</dbReference>
<dbReference type="InterPro" id="IPR011013">
    <property type="entry name" value="Gal_mutarotase_sf_dom"/>
</dbReference>
<dbReference type="GO" id="GO:0009313">
    <property type="term" value="P:oligosaccharide catabolic process"/>
    <property type="evidence" value="ECO:0007669"/>
    <property type="project" value="TreeGrafter"/>
</dbReference>
<dbReference type="InterPro" id="IPR011682">
    <property type="entry name" value="Glyco_hydro_38_C"/>
</dbReference>
<dbReference type="GO" id="GO:0030246">
    <property type="term" value="F:carbohydrate binding"/>
    <property type="evidence" value="ECO:0007669"/>
    <property type="project" value="InterPro"/>
</dbReference>
<comment type="caution">
    <text evidence="6">The sequence shown here is derived from an EMBL/GenBank/DDBJ whole genome shotgun (WGS) entry which is preliminary data.</text>
</comment>
<protein>
    <recommendedName>
        <fullName evidence="5">Glycoside hydrolase family 38 central domain-containing protein</fullName>
    </recommendedName>
</protein>
<evidence type="ECO:0000259" key="5">
    <source>
        <dbReference type="SMART" id="SM00872"/>
    </source>
</evidence>
<evidence type="ECO:0000313" key="6">
    <source>
        <dbReference type="EMBL" id="MBB6694869.1"/>
    </source>
</evidence>
<sequence>MERTNQANQAKQAYFVDGYHGGIKGHMPLGSWADVVRRLELHPEWKLCLDIEPISWETLRRTDPRSYDAIKRHLNDPAGRVEIVAGSYAQPFGWVIGGESNIRHLTRGMEIVREHFPGVAVDTYATQEPCWSSSFPQILRSLGYKRAVLKNPGTAWAGYASGTDRETVLWVGPDGTSIPCVPRYACEELLNAWETEAAYMKPDFIGKCIARGIAHPVGSFLQDLGWPAYPRLDGDRIRYATWREYMEEIAAPPSEAWLITQEDIRCTLPWGEGTLQRMSREVRSAEQAVLAAEKMASLASVVTGFAYPEEKLREAWDQLLLSQHHDAWICATTRDGREKWAWQAGAQSWMAELLSNDIRERAMDSFSRGRDEDGANAVNGENGEYGIRVFNLSGMARKELTEIEVPAMGAAAIRVRSPDGALVPSQIAPTRICRDDGSLQACKLIFEAEPPAMGYRDYAIEYVAEADGQTSAGRDDDRSIAFATVFDDHAVIETDIYRIRIDTVRGGTITEWFDRSLNRSFVSAERPFNEFAGYLIQEGRWASSAEAPVELTIRENGPLRVVLEMKGKFGNADFVSTLTVARGRRALDCQVRFRFDGDTWVGDPWEMAPVNRNTERRRSPHNARYKLRARFPFAFVRRKVYKNSAFDVTESRHADTHFERWDEIKHSVILNWVDAYDEELDLGLAIFSDRTTGYSHGEDEPLALTLGWGGEGGFWWGKRPLAGVQEARYAIVPHGERWDRAGIAQESMRWAEPLLPMTIRGFAGSPGSLSLMHVTDPSIEVSSVRREGRDLPVRLYNSAPKESSFSVAIRAESGDVAEAELDGKLKERLRRSALPDRGFEASLSLRRHGLATLRICDIRYSQDDTNRM</sequence>
<dbReference type="InterPro" id="IPR015341">
    <property type="entry name" value="Glyco_hydro_38_cen"/>
</dbReference>
<dbReference type="Gene3D" id="3.20.110.10">
    <property type="entry name" value="Glycoside hydrolase 38, N terminal domain"/>
    <property type="match status" value="1"/>
</dbReference>
<evidence type="ECO:0000256" key="2">
    <source>
        <dbReference type="ARBA" id="ARBA00022723"/>
    </source>
</evidence>
<comment type="similarity">
    <text evidence="1">Belongs to the glycosyl hydrolase 38 family.</text>
</comment>
<dbReference type="PANTHER" id="PTHR46017:SF1">
    <property type="entry name" value="ALPHA-MANNOSIDASE 2C1"/>
    <property type="match status" value="1"/>
</dbReference>
<dbReference type="InterPro" id="IPR000602">
    <property type="entry name" value="Glyco_hydro_38_N"/>
</dbReference>
<proteinExistence type="inferred from homology"/>
<keyword evidence="3" id="KW-0378">Hydrolase</keyword>
<dbReference type="SUPFAM" id="SSF88713">
    <property type="entry name" value="Glycoside hydrolase/deacetylase"/>
    <property type="match status" value="1"/>
</dbReference>
<dbReference type="SUPFAM" id="SSF74650">
    <property type="entry name" value="Galactose mutarotase-like"/>
    <property type="match status" value="1"/>
</dbReference>
<dbReference type="Gene3D" id="1.20.1270.50">
    <property type="entry name" value="Glycoside hydrolase family 38, central domain"/>
    <property type="match status" value="1"/>
</dbReference>
<evidence type="ECO:0000256" key="3">
    <source>
        <dbReference type="ARBA" id="ARBA00022801"/>
    </source>
</evidence>
<dbReference type="InterPro" id="IPR011330">
    <property type="entry name" value="Glyco_hydro/deAcase_b/a-brl"/>
</dbReference>
<dbReference type="InterPro" id="IPR013780">
    <property type="entry name" value="Glyco_hydro_b"/>
</dbReference>
<dbReference type="GO" id="GO:0004559">
    <property type="term" value="F:alpha-mannosidase activity"/>
    <property type="evidence" value="ECO:0007669"/>
    <property type="project" value="InterPro"/>
</dbReference>
<dbReference type="AlphaFoldDB" id="A0A841U4Y9"/>
<dbReference type="Proteomes" id="UP000553776">
    <property type="component" value="Unassembled WGS sequence"/>
</dbReference>
<keyword evidence="2" id="KW-0479">Metal-binding</keyword>
<evidence type="ECO:0000256" key="4">
    <source>
        <dbReference type="ARBA" id="ARBA00023295"/>
    </source>
</evidence>
<organism evidence="6 7">
    <name type="scientific">Cohnella xylanilytica</name>
    <dbReference type="NCBI Taxonomy" id="557555"/>
    <lineage>
        <taxon>Bacteria</taxon>
        <taxon>Bacillati</taxon>
        <taxon>Bacillota</taxon>
        <taxon>Bacilli</taxon>
        <taxon>Bacillales</taxon>
        <taxon>Paenibacillaceae</taxon>
        <taxon>Cohnella</taxon>
    </lineage>
</organism>
<feature type="domain" description="Glycoside hydrolase family 38 central" evidence="5">
    <location>
        <begin position="274"/>
        <end position="340"/>
    </location>
</feature>
<dbReference type="Pfam" id="PF07748">
    <property type="entry name" value="Glyco_hydro_38C"/>
    <property type="match status" value="1"/>
</dbReference>
<dbReference type="InterPro" id="IPR037094">
    <property type="entry name" value="Glyco_hydro_38_cen_sf"/>
</dbReference>
<dbReference type="SMART" id="SM00872">
    <property type="entry name" value="Alpha-mann_mid"/>
    <property type="match status" value="1"/>
</dbReference>
<dbReference type="InterPro" id="IPR027291">
    <property type="entry name" value="Glyco_hydro_38_N_sf"/>
</dbReference>
<dbReference type="EMBL" id="JACJVR010000106">
    <property type="protein sequence ID" value="MBB6694869.1"/>
    <property type="molecule type" value="Genomic_DNA"/>
</dbReference>
<dbReference type="PANTHER" id="PTHR46017">
    <property type="entry name" value="ALPHA-MANNOSIDASE 2C1"/>
    <property type="match status" value="1"/>
</dbReference>
<dbReference type="GO" id="GO:0046872">
    <property type="term" value="F:metal ion binding"/>
    <property type="evidence" value="ECO:0007669"/>
    <property type="project" value="UniProtKB-KW"/>
</dbReference>
<name>A0A841U4Y9_9BACL</name>
<evidence type="ECO:0000256" key="1">
    <source>
        <dbReference type="ARBA" id="ARBA00009792"/>
    </source>
</evidence>
<reference evidence="6 7" key="1">
    <citation type="submission" date="2020-08" db="EMBL/GenBank/DDBJ databases">
        <title>Cohnella phylogeny.</title>
        <authorList>
            <person name="Dunlap C."/>
        </authorList>
    </citation>
    <scope>NUCLEOTIDE SEQUENCE [LARGE SCALE GENOMIC DNA]</scope>
    <source>
        <strain evidence="6 7">DSM 25239</strain>
    </source>
</reference>
<evidence type="ECO:0000313" key="7">
    <source>
        <dbReference type="Proteomes" id="UP000553776"/>
    </source>
</evidence>
<dbReference type="SUPFAM" id="SSF88688">
    <property type="entry name" value="Families 57/38 glycoside transferase middle domain"/>
    <property type="match status" value="1"/>
</dbReference>
<dbReference type="Pfam" id="PF01074">
    <property type="entry name" value="Glyco_hydro_38N"/>
    <property type="match status" value="1"/>
</dbReference>
<dbReference type="Pfam" id="PF09261">
    <property type="entry name" value="Alpha-mann_mid"/>
    <property type="match status" value="1"/>
</dbReference>
<accession>A0A841U4Y9</accession>
<keyword evidence="7" id="KW-1185">Reference proteome</keyword>
<gene>
    <name evidence="6" type="ORF">H7B90_26075</name>
</gene>
<dbReference type="Gene3D" id="2.60.40.1180">
    <property type="entry name" value="Golgi alpha-mannosidase II"/>
    <property type="match status" value="1"/>
</dbReference>
<keyword evidence="4" id="KW-0326">Glycosidase</keyword>
<dbReference type="GO" id="GO:0006013">
    <property type="term" value="P:mannose metabolic process"/>
    <property type="evidence" value="ECO:0007669"/>
    <property type="project" value="InterPro"/>
</dbReference>
<dbReference type="RefSeq" id="WP_185138831.1">
    <property type="nucleotide sequence ID" value="NZ_JACJVR010000106.1"/>
</dbReference>